<dbReference type="GO" id="GO:0030983">
    <property type="term" value="F:mismatched DNA binding"/>
    <property type="evidence" value="ECO:0007669"/>
    <property type="project" value="InterPro"/>
</dbReference>
<keyword evidence="3" id="KW-0547">Nucleotide-binding</keyword>
<evidence type="ECO:0000313" key="12">
    <source>
        <dbReference type="EMBL" id="KAF3076051.1"/>
    </source>
</evidence>
<evidence type="ECO:0000313" key="13">
    <source>
        <dbReference type="Proteomes" id="UP000801864"/>
    </source>
</evidence>
<evidence type="ECO:0000256" key="9">
    <source>
        <dbReference type="ARBA" id="ARBA00073774"/>
    </source>
</evidence>
<gene>
    <name evidence="12" type="ORF">CFAM422_001489</name>
</gene>
<dbReference type="InterPro" id="IPR007696">
    <property type="entry name" value="DNA_mismatch_repair_MutS_core"/>
</dbReference>
<feature type="domain" description="DNA mismatch repair proteins mutS family" evidence="11">
    <location>
        <begin position="706"/>
        <end position="722"/>
    </location>
</feature>
<dbReference type="InterPro" id="IPR007860">
    <property type="entry name" value="DNA_mmatch_repair_MutS_con_dom"/>
</dbReference>
<accession>A0A9P5CFF4</accession>
<keyword evidence="4" id="KW-0067">ATP-binding</keyword>
<dbReference type="Gene3D" id="1.10.1420.10">
    <property type="match status" value="2"/>
</dbReference>
<evidence type="ECO:0000256" key="10">
    <source>
        <dbReference type="SAM" id="MobiDB-lite"/>
    </source>
</evidence>
<dbReference type="PANTHER" id="PTHR11361">
    <property type="entry name" value="DNA MISMATCH REPAIR PROTEIN MUTS FAMILY MEMBER"/>
    <property type="match status" value="1"/>
</dbReference>
<dbReference type="PROSITE" id="PS00486">
    <property type="entry name" value="DNA_MISMATCH_REPAIR_2"/>
    <property type="match status" value="1"/>
</dbReference>
<proteinExistence type="inferred from homology"/>
<dbReference type="SUPFAM" id="SSF52540">
    <property type="entry name" value="P-loop containing nucleoside triphosphate hydrolases"/>
    <property type="match status" value="1"/>
</dbReference>
<protein>
    <recommendedName>
        <fullName evidence="2 9">DNA mismatch repair protein MSH3</fullName>
    </recommendedName>
    <alternativeName>
        <fullName evidence="2 9">DNA mismatch repair protein MSH3</fullName>
    </alternativeName>
    <alternativeName>
        <fullName evidence="8">MutS protein homolog 3</fullName>
    </alternativeName>
</protein>
<dbReference type="InterPro" id="IPR000432">
    <property type="entry name" value="DNA_mismatch_repair_MutS_C"/>
</dbReference>
<dbReference type="SUPFAM" id="SSF48334">
    <property type="entry name" value="DNA repair protein MutS, domain III"/>
    <property type="match status" value="1"/>
</dbReference>
<dbReference type="SUPFAM" id="SSF53150">
    <property type="entry name" value="DNA repair protein MutS, domain II"/>
    <property type="match status" value="1"/>
</dbReference>
<dbReference type="InterPro" id="IPR036187">
    <property type="entry name" value="DNA_mismatch_repair_MutS_sf"/>
</dbReference>
<dbReference type="PIRSF" id="PIRSF005813">
    <property type="entry name" value="MSH2"/>
    <property type="match status" value="1"/>
</dbReference>
<dbReference type="InterPro" id="IPR036678">
    <property type="entry name" value="MutS_con_dom_sf"/>
</dbReference>
<feature type="compositionally biased region" description="Polar residues" evidence="10">
    <location>
        <begin position="30"/>
        <end position="40"/>
    </location>
</feature>
<comment type="caution">
    <text evidence="12">The sequence shown here is derived from an EMBL/GenBank/DDBJ whole genome shotgun (WGS) entry which is preliminary data.</text>
</comment>
<dbReference type="GO" id="GO:0006298">
    <property type="term" value="P:mismatch repair"/>
    <property type="evidence" value="ECO:0007669"/>
    <property type="project" value="InterPro"/>
</dbReference>
<comment type="similarity">
    <text evidence="1">Belongs to the DNA mismatch repair MutS family. MSH3 subfamily.</text>
</comment>
<evidence type="ECO:0000256" key="4">
    <source>
        <dbReference type="ARBA" id="ARBA00022840"/>
    </source>
</evidence>
<dbReference type="Proteomes" id="UP000801864">
    <property type="component" value="Unassembled WGS sequence"/>
</dbReference>
<dbReference type="Pfam" id="PF05192">
    <property type="entry name" value="MutS_III"/>
    <property type="match status" value="1"/>
</dbReference>
<dbReference type="GO" id="GO:0007131">
    <property type="term" value="P:reciprocal meiotic recombination"/>
    <property type="evidence" value="ECO:0007669"/>
    <property type="project" value="TreeGrafter"/>
</dbReference>
<dbReference type="InterPro" id="IPR027417">
    <property type="entry name" value="P-loop_NTPase"/>
</dbReference>
<dbReference type="SMART" id="SM00534">
    <property type="entry name" value="MUTSac"/>
    <property type="match status" value="1"/>
</dbReference>
<dbReference type="AlphaFoldDB" id="A0A9P5CFF4"/>
<dbReference type="FunFam" id="3.40.50.300:FF:000870">
    <property type="entry name" value="MutS protein homolog 4"/>
    <property type="match status" value="1"/>
</dbReference>
<dbReference type="SMART" id="SM00533">
    <property type="entry name" value="MUTSd"/>
    <property type="match status" value="1"/>
</dbReference>
<reference evidence="12 13" key="1">
    <citation type="submission" date="2018-06" db="EMBL/GenBank/DDBJ databases">
        <title>Genome analysis of cellulolytic fungus Trichoderma lentiforme CFAM-422.</title>
        <authorList>
            <person name="Steindorff A.S."/>
            <person name="Formighieri E.F."/>
            <person name="Midorikawa G.E.O."/>
            <person name="Tamietti M.S."/>
            <person name="Ramos E.Z."/>
            <person name="Silva A.S."/>
            <person name="Bon E.P.S."/>
            <person name="Mendes T.D."/>
            <person name="Damaso M.C.T."/>
            <person name="Favaro L.C.L."/>
        </authorList>
    </citation>
    <scope>NUCLEOTIDE SEQUENCE [LARGE SCALE GENOMIC DNA]</scope>
    <source>
        <strain evidence="12 13">CFAM-422</strain>
    </source>
</reference>
<name>A0A9P5CFF4_9HYPO</name>
<evidence type="ECO:0000256" key="7">
    <source>
        <dbReference type="ARBA" id="ARBA00025902"/>
    </source>
</evidence>
<keyword evidence="13" id="KW-1185">Reference proteome</keyword>
<dbReference type="InterPro" id="IPR007861">
    <property type="entry name" value="DNA_mismatch_repair_MutS_clamp"/>
</dbReference>
<dbReference type="Pfam" id="PF05188">
    <property type="entry name" value="MutS_II"/>
    <property type="match status" value="1"/>
</dbReference>
<evidence type="ECO:0000256" key="3">
    <source>
        <dbReference type="ARBA" id="ARBA00022741"/>
    </source>
</evidence>
<dbReference type="GO" id="GO:0005634">
    <property type="term" value="C:nucleus"/>
    <property type="evidence" value="ECO:0007669"/>
    <property type="project" value="TreeGrafter"/>
</dbReference>
<dbReference type="InterPro" id="IPR045076">
    <property type="entry name" value="MutS"/>
</dbReference>
<evidence type="ECO:0000256" key="8">
    <source>
        <dbReference type="ARBA" id="ARBA00029792"/>
    </source>
</evidence>
<feature type="region of interest" description="Disordered" evidence="10">
    <location>
        <begin position="1"/>
        <end position="97"/>
    </location>
</feature>
<evidence type="ECO:0000256" key="5">
    <source>
        <dbReference type="ARBA" id="ARBA00023125"/>
    </source>
</evidence>
<dbReference type="Pfam" id="PF00488">
    <property type="entry name" value="MutS_V"/>
    <property type="match status" value="1"/>
</dbReference>
<keyword evidence="5" id="KW-0238">DNA-binding</keyword>
<feature type="compositionally biased region" description="Polar residues" evidence="10">
    <location>
        <begin position="1"/>
        <end position="16"/>
    </location>
</feature>
<dbReference type="Pfam" id="PF05190">
    <property type="entry name" value="MutS_IV"/>
    <property type="match status" value="1"/>
</dbReference>
<dbReference type="GO" id="GO:0005524">
    <property type="term" value="F:ATP binding"/>
    <property type="evidence" value="ECO:0007669"/>
    <property type="project" value="UniProtKB-KW"/>
</dbReference>
<feature type="compositionally biased region" description="Low complexity" evidence="10">
    <location>
        <begin position="52"/>
        <end position="92"/>
    </location>
</feature>
<dbReference type="Gene3D" id="3.40.50.300">
    <property type="entry name" value="P-loop containing nucleotide triphosphate hydrolases"/>
    <property type="match status" value="1"/>
</dbReference>
<keyword evidence="6" id="KW-0469">Meiosis</keyword>
<evidence type="ECO:0000256" key="2">
    <source>
        <dbReference type="ARBA" id="ARBA00022151"/>
    </source>
</evidence>
<dbReference type="Gene3D" id="3.30.420.110">
    <property type="entry name" value="MutS, connector domain"/>
    <property type="match status" value="1"/>
</dbReference>
<dbReference type="InterPro" id="IPR011184">
    <property type="entry name" value="DNA_mismatch_repair_Msh2"/>
</dbReference>
<comment type="subunit">
    <text evidence="7">Heterodimer consisting of MSH2-MSH3 (MutS beta). Forms a ternary complex with MutL alpha (MLH1-PMS1).</text>
</comment>
<sequence>MSSPLSQTSSRTTGAASSYFSSSVPPNSPGYQSGTSSSQAIGHILRNKDNPSSRYSPSIASSRPSTPYRTASTTTSRPTTPSRRSRSEATPSILGQSDSHDVVCAVSEARGVTPTVGIATVDLSLGEVTLSQICDNQSYVKTIHKLQLACPSRIVFMPSACSPNEPSTFFSLVQRLIPEAEMSSHDRSAWSESAGIEYIEHLAPEGDIGSIKVAIQGKYYAICCFSAAMKYIDRQFNLSFSPQSLRIRYQPSEDTMMIDISAMQSLEVMRNLKSAKSKECLFGLLNHTLTPMGSRVLRNNMLQPPTDFDGFIKTRYDALEEMATNEEMFHEIRKALKLFHDAEKTLTKLVIIRNVTGVSAVEEQLNHILMIKSFLESVPDLYRALHPAKSDLLVKIRNLCQPETTVPILLNIKRVIEPDVTYMKSPLDLRNQRAFAVRSGISGMLDVARQTYRELTEAIHAYSDVINEQYRVAATLKFDNRRLYWFRIPTVDLDKDIIRQDFINVIPKKNHMECQTLNLVKLNQRLLDTSNEIVMRSDAAVRGLVKELRRQVSPLFRICESIALVDMIASFGQITTTRDYVRPNMEDTLALKSARHPILDKAEHYYLQKMASEYIPNDYYSAEQHRFHCVTGCNMSGKSTYIRSVALLQIMAQIGCFVPAEFASFPIIHNIFARISTQDNIEANLSSFGVEMREMAFILKNIDNKSLAIIDELGRGTSTRDGMAIAMAISEALLNTKASIWFATHFVELARVFADRIGVLNLHLLSSTSVGEGGLPQLTMLYKADAGTVDDENHYGIALARAIGMPQSFINCAETVANDLRKRRESNRQSSDAYKEIHRRRLALNLYEAINQAKKSSNKETIYGYLKRLREQYMVRLQEIEEM</sequence>
<dbReference type="GO" id="GO:0140664">
    <property type="term" value="F:ATP-dependent DNA damage sensor activity"/>
    <property type="evidence" value="ECO:0007669"/>
    <property type="project" value="InterPro"/>
</dbReference>
<evidence type="ECO:0000256" key="1">
    <source>
        <dbReference type="ARBA" id="ARBA00007094"/>
    </source>
</evidence>
<evidence type="ECO:0000256" key="6">
    <source>
        <dbReference type="ARBA" id="ARBA00023254"/>
    </source>
</evidence>
<evidence type="ECO:0000259" key="11">
    <source>
        <dbReference type="PROSITE" id="PS00486"/>
    </source>
</evidence>
<dbReference type="EMBL" id="QLNT01000002">
    <property type="protein sequence ID" value="KAF3076051.1"/>
    <property type="molecule type" value="Genomic_DNA"/>
</dbReference>
<dbReference type="PANTHER" id="PTHR11361:SF21">
    <property type="entry name" value="MUTS PROTEIN HOMOLOG 4"/>
    <property type="match status" value="1"/>
</dbReference>
<organism evidence="12 13">
    <name type="scientific">Trichoderma lentiforme</name>
    <dbReference type="NCBI Taxonomy" id="1567552"/>
    <lineage>
        <taxon>Eukaryota</taxon>
        <taxon>Fungi</taxon>
        <taxon>Dikarya</taxon>
        <taxon>Ascomycota</taxon>
        <taxon>Pezizomycotina</taxon>
        <taxon>Sordariomycetes</taxon>
        <taxon>Hypocreomycetidae</taxon>
        <taxon>Hypocreales</taxon>
        <taxon>Hypocreaceae</taxon>
        <taxon>Trichoderma</taxon>
    </lineage>
</organism>